<comment type="caution">
    <text evidence="5">The sequence shown here is derived from an EMBL/GenBank/DDBJ whole genome shotgun (WGS) entry which is preliminary data.</text>
</comment>
<dbReference type="SMART" id="SM00323">
    <property type="entry name" value="RasGAP"/>
    <property type="match status" value="1"/>
</dbReference>
<dbReference type="PANTHER" id="PTHR10194">
    <property type="entry name" value="RAS GTPASE-ACTIVATING PROTEINS"/>
    <property type="match status" value="1"/>
</dbReference>
<dbReference type="SUPFAM" id="SSF49562">
    <property type="entry name" value="C2 domain (Calcium/lipid-binding domain, CaLB)"/>
    <property type="match status" value="1"/>
</dbReference>
<dbReference type="PROSITE" id="PS50018">
    <property type="entry name" value="RAS_GTPASE_ACTIV_2"/>
    <property type="match status" value="1"/>
</dbReference>
<dbReference type="OrthoDB" id="1562946at2759"/>
<dbReference type="SUPFAM" id="SSF50729">
    <property type="entry name" value="PH domain-like"/>
    <property type="match status" value="1"/>
</dbReference>
<dbReference type="InterPro" id="IPR008936">
    <property type="entry name" value="Rho_GTPase_activation_prot"/>
</dbReference>
<feature type="domain" description="Ras-GAP" evidence="4">
    <location>
        <begin position="287"/>
        <end position="481"/>
    </location>
</feature>
<dbReference type="Pfam" id="PF00168">
    <property type="entry name" value="C2"/>
    <property type="match status" value="1"/>
</dbReference>
<dbReference type="SMART" id="SM00239">
    <property type="entry name" value="C2"/>
    <property type="match status" value="1"/>
</dbReference>
<evidence type="ECO:0000313" key="5">
    <source>
        <dbReference type="EMBL" id="KAF6025574.1"/>
    </source>
</evidence>
<dbReference type="InterPro" id="IPR039360">
    <property type="entry name" value="Ras_GTPase"/>
</dbReference>
<name>A0A7J7JIW6_BUGNE</name>
<dbReference type="Gene3D" id="2.30.29.30">
    <property type="entry name" value="Pleckstrin-homology domain (PH domain)/Phosphotyrosine-binding domain (PTB)"/>
    <property type="match status" value="1"/>
</dbReference>
<evidence type="ECO:0000259" key="2">
    <source>
        <dbReference type="PROSITE" id="PS50003"/>
    </source>
</evidence>
<dbReference type="InterPro" id="IPR001936">
    <property type="entry name" value="RasGAP_dom"/>
</dbReference>
<gene>
    <name evidence="5" type="ORF">EB796_016116</name>
</gene>
<feature type="domain" description="PH" evidence="2">
    <location>
        <begin position="1"/>
        <end position="102"/>
    </location>
</feature>
<dbReference type="AlphaFoldDB" id="A0A7J7JIW6"/>
<proteinExistence type="predicted"/>
<dbReference type="InterPro" id="IPR001849">
    <property type="entry name" value="PH_domain"/>
</dbReference>
<dbReference type="SMART" id="SM00233">
    <property type="entry name" value="PH"/>
    <property type="match status" value="1"/>
</dbReference>
<organism evidence="5 6">
    <name type="scientific">Bugula neritina</name>
    <name type="common">Brown bryozoan</name>
    <name type="synonym">Sertularia neritina</name>
    <dbReference type="NCBI Taxonomy" id="10212"/>
    <lineage>
        <taxon>Eukaryota</taxon>
        <taxon>Metazoa</taxon>
        <taxon>Spiralia</taxon>
        <taxon>Lophotrochozoa</taxon>
        <taxon>Bryozoa</taxon>
        <taxon>Gymnolaemata</taxon>
        <taxon>Cheilostomatida</taxon>
        <taxon>Flustrina</taxon>
        <taxon>Buguloidea</taxon>
        <taxon>Bugulidae</taxon>
        <taxon>Bugula</taxon>
    </lineage>
</organism>
<dbReference type="PANTHER" id="PTHR10194:SF146">
    <property type="entry name" value="RAS GTPASE-ACTIVATING PROTEIN 1"/>
    <property type="match status" value="1"/>
</dbReference>
<accession>A0A7J7JIW6</accession>
<dbReference type="GO" id="GO:0005096">
    <property type="term" value="F:GTPase activator activity"/>
    <property type="evidence" value="ECO:0007669"/>
    <property type="project" value="UniProtKB-KW"/>
</dbReference>
<sequence>MNGYLYMKKGDKSSKKPKYMFFVLKGESQHLYYIENPKRSKPDGIIDLNYTSLYPLHESWLSRSNCIQLESRAINHHQVYYFWPETEEKHLEWKEALKPYCKNTKSSGRVPQERRGVREIYTLTINVVEVKHLAEKVSSGSSIYCQINLNDVAVAKTQTKDVNSLVWDEEFILDDVPPNVESCTWILCSKSKKGTSKDQDLYQVTKMLSDVEMGEEIDDWLTMFSPSSINSSSSDSTSSPPHLRVKLKYKHDVILPVKAYQDLQNVLLSKDCQIVSTLGLLCDNLRDRTQLAQSLLKVFKYEKREATLLKTLTSVEIANEDNAATLFRSTSLATTLMDQYMKLTAGDFVRSALQKTVQKIITGNIKIELDPNVMENPSGLDANKYTLMQLLSELLAAIINAKNDCPLILRHICGCLQRTVAKRWPDNEIVKPRVVSGFIFLRLLCPTIVNPRIFNLVTEPPAESAGRTLKLVAKSLINLANLVEVGTKEIYMEAVGPFIVDNKNRMVTFLNELADVVEMPDTDGSRNSNEDVARELSTIHKICSCHMKDLQNKSITQPALKKLVAAIQSLSATTAHYYTSGQMPGG</sequence>
<dbReference type="Gene3D" id="1.10.506.10">
    <property type="entry name" value="GTPase Activation - p120gap, domain 1"/>
    <property type="match status" value="2"/>
</dbReference>
<dbReference type="Gene3D" id="2.60.40.150">
    <property type="entry name" value="C2 domain"/>
    <property type="match status" value="1"/>
</dbReference>
<keyword evidence="6" id="KW-1185">Reference proteome</keyword>
<dbReference type="InterPro" id="IPR011993">
    <property type="entry name" value="PH-like_dom_sf"/>
</dbReference>
<feature type="domain" description="C2" evidence="3">
    <location>
        <begin position="104"/>
        <end position="221"/>
    </location>
</feature>
<dbReference type="Pfam" id="PF00616">
    <property type="entry name" value="RasGAP"/>
    <property type="match status" value="2"/>
</dbReference>
<evidence type="ECO:0000313" key="6">
    <source>
        <dbReference type="Proteomes" id="UP000593567"/>
    </source>
</evidence>
<dbReference type="PROSITE" id="PS50004">
    <property type="entry name" value="C2"/>
    <property type="match status" value="1"/>
</dbReference>
<keyword evidence="1" id="KW-0343">GTPase activation</keyword>
<evidence type="ECO:0000256" key="1">
    <source>
        <dbReference type="ARBA" id="ARBA00022468"/>
    </source>
</evidence>
<dbReference type="PROSITE" id="PS50003">
    <property type="entry name" value="PH_DOMAIN"/>
    <property type="match status" value="1"/>
</dbReference>
<dbReference type="InterPro" id="IPR000008">
    <property type="entry name" value="C2_dom"/>
</dbReference>
<dbReference type="EMBL" id="VXIV02002442">
    <property type="protein sequence ID" value="KAF6025574.1"/>
    <property type="molecule type" value="Genomic_DNA"/>
</dbReference>
<evidence type="ECO:0000259" key="3">
    <source>
        <dbReference type="PROSITE" id="PS50004"/>
    </source>
</evidence>
<dbReference type="Pfam" id="PF00169">
    <property type="entry name" value="PH"/>
    <property type="match status" value="1"/>
</dbReference>
<dbReference type="SUPFAM" id="SSF48350">
    <property type="entry name" value="GTPase activation domain, GAP"/>
    <property type="match status" value="1"/>
</dbReference>
<reference evidence="5" key="1">
    <citation type="submission" date="2020-06" db="EMBL/GenBank/DDBJ databases">
        <title>Draft genome of Bugula neritina, a colonial animal packing powerful symbionts and potential medicines.</title>
        <authorList>
            <person name="Rayko M."/>
        </authorList>
    </citation>
    <scope>NUCLEOTIDE SEQUENCE [LARGE SCALE GENOMIC DNA]</scope>
    <source>
        <strain evidence="5">Kwan_BN1</strain>
    </source>
</reference>
<dbReference type="InterPro" id="IPR035892">
    <property type="entry name" value="C2_domain_sf"/>
</dbReference>
<protein>
    <submittedName>
        <fullName evidence="5">RASA1</fullName>
    </submittedName>
</protein>
<evidence type="ECO:0000259" key="4">
    <source>
        <dbReference type="PROSITE" id="PS50018"/>
    </source>
</evidence>
<dbReference type="Proteomes" id="UP000593567">
    <property type="component" value="Unassembled WGS sequence"/>
</dbReference>